<organism evidence="2 3">
    <name type="scientific">Rhodotorula graminis (strain WP1)</name>
    <dbReference type="NCBI Taxonomy" id="578459"/>
    <lineage>
        <taxon>Eukaryota</taxon>
        <taxon>Fungi</taxon>
        <taxon>Dikarya</taxon>
        <taxon>Basidiomycota</taxon>
        <taxon>Pucciniomycotina</taxon>
        <taxon>Microbotryomycetes</taxon>
        <taxon>Sporidiobolales</taxon>
        <taxon>Sporidiobolaceae</taxon>
        <taxon>Rhodotorula</taxon>
    </lineage>
</organism>
<dbReference type="GeneID" id="28975099"/>
<dbReference type="OrthoDB" id="2529759at2759"/>
<evidence type="ECO:0000313" key="2">
    <source>
        <dbReference type="EMBL" id="KPV73740.1"/>
    </source>
</evidence>
<dbReference type="OMA" id="SCERATH"/>
<sequence length="582" mass="59604">MRPLQLPPLDTNLSTSSLATTPSASSPPSSTAAPLLPRSTSPPSSSDRPRRRRVSFCPLALLIDVAAEGEPEPALVKAAQEQLGKRKVALHAYSFEAPQIGDVAGKAWHSVLNGFTASLEPFLSGGGGGGGSACSRSGGRAREHSPERLSGSGGGRRRASSLGSLRSASPGRSSTADDCDDPFFTPNPTTRLTVKLPALRRQCLRSLSTSPTRSILRRCAANISLDAACRSPSHPPALVDDPSAPFPPLSPTSSAPPPIASTHADDPASHSALVPLAPCCASCERATHYGLLPDGTGTPYGATYRERWSAGAKKKRAEERKEREAREKNAGEAPEAAASAAAATTADKLAAAVARRAADKGARDESEEEKEAEEAEEEARASRLGQLAAKGGVDELARERGRRGTPDTPARGGEGGEVDQDSEPATPVEPRERETTTGPGAADEPPRALDDVQRLPTAADSVKAPEPAPSSSAGEPPRDAPLALACPPSRPPLDSTASAPAALPTHDDAPALPVLSRTTSPATTGSSAPVAAGADCAPVRPTNKRRLSTATASLSRFAAAFGQGLLHNSSSAGAAGGAGVRA</sequence>
<name>A0A0P9IVL3_RHOGW</name>
<accession>A0A0P9IVL3</accession>
<feature type="region of interest" description="Disordered" evidence="1">
    <location>
        <begin position="1"/>
        <end position="51"/>
    </location>
</feature>
<feature type="compositionally biased region" description="Pro residues" evidence="1">
    <location>
        <begin position="244"/>
        <end position="259"/>
    </location>
</feature>
<dbReference type="AlphaFoldDB" id="A0A0P9IVL3"/>
<protein>
    <submittedName>
        <fullName evidence="2">Uncharacterized protein</fullName>
    </submittedName>
</protein>
<feature type="region of interest" description="Disordered" evidence="1">
    <location>
        <begin position="126"/>
        <end position="187"/>
    </location>
</feature>
<gene>
    <name evidence="2" type="ORF">RHOBADRAFT_45696</name>
</gene>
<dbReference type="EMBL" id="KQ474082">
    <property type="protein sequence ID" value="KPV73740.1"/>
    <property type="molecule type" value="Genomic_DNA"/>
</dbReference>
<evidence type="ECO:0000256" key="1">
    <source>
        <dbReference type="SAM" id="MobiDB-lite"/>
    </source>
</evidence>
<feature type="compositionally biased region" description="Low complexity" evidence="1">
    <location>
        <begin position="516"/>
        <end position="534"/>
    </location>
</feature>
<feature type="compositionally biased region" description="Acidic residues" evidence="1">
    <location>
        <begin position="365"/>
        <end position="377"/>
    </location>
</feature>
<feature type="compositionally biased region" description="Low complexity" evidence="1">
    <location>
        <begin position="160"/>
        <end position="174"/>
    </location>
</feature>
<feature type="compositionally biased region" description="Basic and acidic residues" evidence="1">
    <location>
        <begin position="444"/>
        <end position="453"/>
    </location>
</feature>
<feature type="region of interest" description="Disordered" evidence="1">
    <location>
        <begin position="309"/>
        <end position="548"/>
    </location>
</feature>
<reference evidence="2 3" key="1">
    <citation type="journal article" date="2015" name="Front. Microbiol.">
        <title>Genome sequence of the plant growth promoting endophytic yeast Rhodotorula graminis WP1.</title>
        <authorList>
            <person name="Firrincieli A."/>
            <person name="Otillar R."/>
            <person name="Salamov A."/>
            <person name="Schmutz J."/>
            <person name="Khan Z."/>
            <person name="Redman R.S."/>
            <person name="Fleck N.D."/>
            <person name="Lindquist E."/>
            <person name="Grigoriev I.V."/>
            <person name="Doty S.L."/>
        </authorList>
    </citation>
    <scope>NUCLEOTIDE SEQUENCE [LARGE SCALE GENOMIC DNA]</scope>
    <source>
        <strain evidence="2 3">WP1</strain>
    </source>
</reference>
<feature type="region of interest" description="Disordered" evidence="1">
    <location>
        <begin position="232"/>
        <end position="268"/>
    </location>
</feature>
<proteinExistence type="predicted"/>
<feature type="compositionally biased region" description="Low complexity" evidence="1">
    <location>
        <begin position="13"/>
        <end position="46"/>
    </location>
</feature>
<feature type="compositionally biased region" description="Basic and acidic residues" evidence="1">
    <location>
        <begin position="316"/>
        <end position="330"/>
    </location>
</feature>
<dbReference type="Proteomes" id="UP000053890">
    <property type="component" value="Unassembled WGS sequence"/>
</dbReference>
<feature type="compositionally biased region" description="Basic and acidic residues" evidence="1">
    <location>
        <begin position="392"/>
        <end position="405"/>
    </location>
</feature>
<evidence type="ECO:0000313" key="3">
    <source>
        <dbReference type="Proteomes" id="UP000053890"/>
    </source>
</evidence>
<feature type="compositionally biased region" description="Low complexity" evidence="1">
    <location>
        <begin position="331"/>
        <end position="355"/>
    </location>
</feature>
<keyword evidence="3" id="KW-1185">Reference proteome</keyword>
<dbReference type="RefSeq" id="XP_018269789.1">
    <property type="nucleotide sequence ID" value="XM_018414651.1"/>
</dbReference>